<evidence type="ECO:0000256" key="3">
    <source>
        <dbReference type="ARBA" id="ARBA00022679"/>
    </source>
</evidence>
<evidence type="ECO:0000256" key="6">
    <source>
        <dbReference type="ARBA" id="ARBA00023172"/>
    </source>
</evidence>
<feature type="domain" description="Core-binding (CB)" evidence="12">
    <location>
        <begin position="66"/>
        <end position="143"/>
    </location>
</feature>
<dbReference type="PROSITE" id="PS51898">
    <property type="entry name" value="TYR_RECOMBINASE"/>
    <property type="match status" value="1"/>
</dbReference>
<dbReference type="InterPro" id="IPR004107">
    <property type="entry name" value="Integrase_SAM-like_N"/>
</dbReference>
<keyword evidence="3" id="KW-0808">Transferase</keyword>
<sequence length="343" mass="40160">MKNGNGQGSVYKLSGKRRRPWIVSVTVGFDENRKQKREVIGYYETRKEAQLELINYLKNPLLYSGKTFKDVKDLWYNAYVKNITDSTLNNNKSQLKKLDVFNDIKIKDLKLHVLQNFFDELDCAYGTKNVIKSLLNLIFEYALKNDFIEVNKVKFIELGKNEKVLERKIFTSEEINILFDNVNSKKKYINLSFVVLILIYTGLRISEFLNLKVSDIDLKNRTINVFKSKTKNGIRSIPISNKVIKLFNDNINYNQEYFYYSNKNTKIHYATFEKQFGKMLKLLELQDHTIHDTRHTFATLLNNANANSTSITKLIGHSDFSITENIYTHKDMEELRKAVDLLN</sequence>
<dbReference type="GO" id="GO:0046718">
    <property type="term" value="P:symbiont entry into host cell"/>
    <property type="evidence" value="ECO:0007669"/>
    <property type="project" value="UniProtKB-KW"/>
</dbReference>
<dbReference type="CDD" id="cd01189">
    <property type="entry name" value="INT_ICEBs1_C_like"/>
    <property type="match status" value="1"/>
</dbReference>
<dbReference type="PANTHER" id="PTHR30629">
    <property type="entry name" value="PROPHAGE INTEGRASE"/>
    <property type="match status" value="1"/>
</dbReference>
<dbReference type="PANTHER" id="PTHR30629:SF2">
    <property type="entry name" value="PROPHAGE INTEGRASE INTS-RELATED"/>
    <property type="match status" value="1"/>
</dbReference>
<reference evidence="13" key="1">
    <citation type="journal article" date="2021" name="Proc. Natl. Acad. Sci. U.S.A.">
        <title>A Catalog of Tens of Thousands of Viruses from Human Metagenomes Reveals Hidden Associations with Chronic Diseases.</title>
        <authorList>
            <person name="Tisza M.J."/>
            <person name="Buck C.B."/>
        </authorList>
    </citation>
    <scope>NUCLEOTIDE SEQUENCE</scope>
    <source>
        <strain evidence="13">Ct6rT12</strain>
    </source>
</reference>
<dbReference type="InterPro" id="IPR011010">
    <property type="entry name" value="DNA_brk_join_enz"/>
</dbReference>
<evidence type="ECO:0000256" key="9">
    <source>
        <dbReference type="ARBA" id="ARBA00049605"/>
    </source>
</evidence>
<dbReference type="InterPro" id="IPR013762">
    <property type="entry name" value="Integrase-like_cat_sf"/>
</dbReference>
<feature type="domain" description="Tyr recombinase" evidence="11">
    <location>
        <begin position="165"/>
        <end position="340"/>
    </location>
</feature>
<evidence type="ECO:0000256" key="7">
    <source>
        <dbReference type="ARBA" id="ARBA00023195"/>
    </source>
</evidence>
<dbReference type="GO" id="GO:0006310">
    <property type="term" value="P:DNA recombination"/>
    <property type="evidence" value="ECO:0007669"/>
    <property type="project" value="UniProtKB-KW"/>
</dbReference>
<keyword evidence="6" id="KW-0233">DNA recombination</keyword>
<dbReference type="InterPro" id="IPR010998">
    <property type="entry name" value="Integrase_recombinase_N"/>
</dbReference>
<evidence type="ECO:0000259" key="12">
    <source>
        <dbReference type="PROSITE" id="PS51900"/>
    </source>
</evidence>
<dbReference type="GO" id="GO:0003677">
    <property type="term" value="F:DNA binding"/>
    <property type="evidence" value="ECO:0007669"/>
    <property type="project" value="UniProtKB-UniRule"/>
</dbReference>
<dbReference type="GO" id="GO:0044826">
    <property type="term" value="P:viral genome integration into host DNA"/>
    <property type="evidence" value="ECO:0007669"/>
    <property type="project" value="UniProtKB-KW"/>
</dbReference>
<keyword evidence="7" id="KW-1179">Viral genome integration</keyword>
<name>A0A8S5V984_9CAUD</name>
<comment type="function">
    <text evidence="9">Integrase is necessary for integration of the phage into the host genome by site-specific recombination. In conjunction with excisionase, integrase is also necessary for excision of the prophage from the host genome.</text>
</comment>
<evidence type="ECO:0000256" key="2">
    <source>
        <dbReference type="ARBA" id="ARBA00016082"/>
    </source>
</evidence>
<evidence type="ECO:0000313" key="13">
    <source>
        <dbReference type="EMBL" id="DAG03330.1"/>
    </source>
</evidence>
<dbReference type="GO" id="GO:0016740">
    <property type="term" value="F:transferase activity"/>
    <property type="evidence" value="ECO:0007669"/>
    <property type="project" value="UniProtKB-KW"/>
</dbReference>
<evidence type="ECO:0000256" key="8">
    <source>
        <dbReference type="ARBA" id="ARBA00023296"/>
    </source>
</evidence>
<comment type="similarity">
    <text evidence="1">Belongs to the 'phage' integrase family.</text>
</comment>
<dbReference type="InterPro" id="IPR044068">
    <property type="entry name" value="CB"/>
</dbReference>
<dbReference type="GO" id="GO:0075713">
    <property type="term" value="P:establishment of integrated proviral latency"/>
    <property type="evidence" value="ECO:0007669"/>
    <property type="project" value="UniProtKB-KW"/>
</dbReference>
<dbReference type="SUPFAM" id="SSF56349">
    <property type="entry name" value="DNA breaking-rejoining enzymes"/>
    <property type="match status" value="1"/>
</dbReference>
<evidence type="ECO:0000256" key="1">
    <source>
        <dbReference type="ARBA" id="ARBA00008857"/>
    </source>
</evidence>
<dbReference type="PROSITE" id="PS51900">
    <property type="entry name" value="CB"/>
    <property type="match status" value="1"/>
</dbReference>
<organism evidence="13">
    <name type="scientific">Siphoviridae sp. ct6rT12</name>
    <dbReference type="NCBI Taxonomy" id="2825346"/>
    <lineage>
        <taxon>Viruses</taxon>
        <taxon>Duplodnaviria</taxon>
        <taxon>Heunggongvirae</taxon>
        <taxon>Uroviricota</taxon>
        <taxon>Caudoviricetes</taxon>
    </lineage>
</organism>
<keyword evidence="5 10" id="KW-0238">DNA-binding</keyword>
<proteinExistence type="inferred from homology"/>
<dbReference type="Pfam" id="PF14659">
    <property type="entry name" value="Phage_int_SAM_3"/>
    <property type="match status" value="1"/>
</dbReference>
<dbReference type="EMBL" id="BK016227">
    <property type="protein sequence ID" value="DAG03330.1"/>
    <property type="molecule type" value="Genomic_DNA"/>
</dbReference>
<accession>A0A8S5V984</accession>
<evidence type="ECO:0000256" key="4">
    <source>
        <dbReference type="ARBA" id="ARBA00022908"/>
    </source>
</evidence>
<dbReference type="InterPro" id="IPR002104">
    <property type="entry name" value="Integrase_catalytic"/>
</dbReference>
<protein>
    <recommendedName>
        <fullName evidence="2">Integrase</fullName>
    </recommendedName>
</protein>
<evidence type="ECO:0000256" key="10">
    <source>
        <dbReference type="PROSITE-ProRule" id="PRU01248"/>
    </source>
</evidence>
<dbReference type="Pfam" id="PF00589">
    <property type="entry name" value="Phage_integrase"/>
    <property type="match status" value="1"/>
</dbReference>
<dbReference type="GO" id="GO:0015074">
    <property type="term" value="P:DNA integration"/>
    <property type="evidence" value="ECO:0007669"/>
    <property type="project" value="UniProtKB-KW"/>
</dbReference>
<keyword evidence="8" id="KW-1160">Virus entry into host cell</keyword>
<keyword evidence="4" id="KW-0229">DNA integration</keyword>
<evidence type="ECO:0000259" key="11">
    <source>
        <dbReference type="PROSITE" id="PS51898"/>
    </source>
</evidence>
<evidence type="ECO:0000256" key="5">
    <source>
        <dbReference type="ARBA" id="ARBA00023125"/>
    </source>
</evidence>
<dbReference type="Gene3D" id="1.10.443.10">
    <property type="entry name" value="Intergrase catalytic core"/>
    <property type="match status" value="1"/>
</dbReference>
<dbReference type="InterPro" id="IPR050808">
    <property type="entry name" value="Phage_Integrase"/>
</dbReference>
<dbReference type="Gene3D" id="1.10.150.130">
    <property type="match status" value="1"/>
</dbReference>